<dbReference type="SUPFAM" id="SSF55469">
    <property type="entry name" value="FMN-dependent nitroreductase-like"/>
    <property type="match status" value="1"/>
</dbReference>
<protein>
    <submittedName>
        <fullName evidence="4">Nitroreductase</fullName>
    </submittedName>
</protein>
<dbReference type="PANTHER" id="PTHR43673">
    <property type="entry name" value="NAD(P)H NITROREDUCTASE YDGI-RELATED"/>
    <property type="match status" value="1"/>
</dbReference>
<accession>A0ABY1KVY1</accession>
<evidence type="ECO:0000259" key="3">
    <source>
        <dbReference type="Pfam" id="PF00881"/>
    </source>
</evidence>
<dbReference type="InterPro" id="IPR029479">
    <property type="entry name" value="Nitroreductase"/>
</dbReference>
<keyword evidence="2" id="KW-0560">Oxidoreductase</keyword>
<name>A0ABY1KVY1_9BACI</name>
<dbReference type="Proteomes" id="UP000199777">
    <property type="component" value="Unassembled WGS sequence"/>
</dbReference>
<dbReference type="CDD" id="cd02062">
    <property type="entry name" value="Nitro_FMN_reductase"/>
    <property type="match status" value="1"/>
</dbReference>
<dbReference type="RefSeq" id="WP_200802041.1">
    <property type="nucleotide sequence ID" value="NZ_FTOK01000006.1"/>
</dbReference>
<dbReference type="Pfam" id="PF00881">
    <property type="entry name" value="Nitroreductase"/>
    <property type="match status" value="2"/>
</dbReference>
<organism evidence="4 5">
    <name type="scientific">Salimicrobium salexigens</name>
    <dbReference type="NCBI Taxonomy" id="908941"/>
    <lineage>
        <taxon>Bacteria</taxon>
        <taxon>Bacillati</taxon>
        <taxon>Bacillota</taxon>
        <taxon>Bacilli</taxon>
        <taxon>Bacillales</taxon>
        <taxon>Bacillaceae</taxon>
        <taxon>Salimicrobium</taxon>
    </lineage>
</organism>
<dbReference type="InterPro" id="IPR000415">
    <property type="entry name" value="Nitroreductase-like"/>
</dbReference>
<keyword evidence="5" id="KW-1185">Reference proteome</keyword>
<dbReference type="EMBL" id="FTOK01000006">
    <property type="protein sequence ID" value="SIS82933.1"/>
    <property type="molecule type" value="Genomic_DNA"/>
</dbReference>
<comment type="similarity">
    <text evidence="1">Belongs to the nitroreductase family.</text>
</comment>
<feature type="domain" description="Nitroreductase" evidence="3">
    <location>
        <begin position="221"/>
        <end position="310"/>
    </location>
</feature>
<dbReference type="PANTHER" id="PTHR43673:SF10">
    <property type="entry name" value="NADH DEHYDROGENASE_NAD(P)H NITROREDUCTASE XCC3605-RELATED"/>
    <property type="match status" value="1"/>
</dbReference>
<reference evidence="4 5" key="1">
    <citation type="submission" date="2017-01" db="EMBL/GenBank/DDBJ databases">
        <authorList>
            <person name="Varghese N."/>
            <person name="Submissions S."/>
        </authorList>
    </citation>
    <scope>NUCLEOTIDE SEQUENCE [LARGE SCALE GENOMIC DNA]</scope>
    <source>
        <strain evidence="4 5">DSM 22782</strain>
    </source>
</reference>
<evidence type="ECO:0000256" key="1">
    <source>
        <dbReference type="ARBA" id="ARBA00007118"/>
    </source>
</evidence>
<sequence>MKTIIKSALPTRFKKILSKTYQSSKFYNESLQDIKKYKKFSKNKKFMNQSMAEAELIFYYHKIEKGLSLSKPKKRFGYEAVLKLMKLLKEYISNYGWDDTALVTLKNLKQYVEFNEEHGVDVTTINKAVSVLERQLVSRPSEEGGTKFLNKQSDITPYLVDFEGLAYSRHSIRDFTGEKVEDDIIHRAINIAQKTPSVCNRQSSRVYVYNDEFYKRKVFSFQNGNKGFGDSADKVLLITTKIDHFVGVNERNQNFIDGGMYAMSLIYSLHSLGVGTCALNLALPNKKEETLKRAGDVPEDERVIMMIAVGQIPEQLKVAASPRREVSRVTKWF</sequence>
<comment type="caution">
    <text evidence="4">The sequence shown here is derived from an EMBL/GenBank/DDBJ whole genome shotgun (WGS) entry which is preliminary data.</text>
</comment>
<proteinExistence type="inferred from homology"/>
<evidence type="ECO:0000313" key="4">
    <source>
        <dbReference type="EMBL" id="SIS82933.1"/>
    </source>
</evidence>
<gene>
    <name evidence="4" type="ORF">SAMN05421758_106221</name>
</gene>
<evidence type="ECO:0000313" key="5">
    <source>
        <dbReference type="Proteomes" id="UP000199777"/>
    </source>
</evidence>
<feature type="domain" description="Nitroreductase" evidence="3">
    <location>
        <begin position="168"/>
        <end position="212"/>
    </location>
</feature>
<evidence type="ECO:0000256" key="2">
    <source>
        <dbReference type="ARBA" id="ARBA00023002"/>
    </source>
</evidence>
<dbReference type="Gene3D" id="3.40.109.10">
    <property type="entry name" value="NADH Oxidase"/>
    <property type="match status" value="1"/>
</dbReference>